<dbReference type="InterPro" id="IPR002201">
    <property type="entry name" value="Glyco_trans_9"/>
</dbReference>
<evidence type="ECO:0000256" key="1">
    <source>
        <dbReference type="ARBA" id="ARBA00022676"/>
    </source>
</evidence>
<dbReference type="InterPro" id="IPR051199">
    <property type="entry name" value="LPS_LOS_Heptosyltrfase"/>
</dbReference>
<keyword evidence="1" id="KW-0328">Glycosyltransferase</keyword>
<dbReference type="KEGG" id="psti:SOO65_03110"/>
<organism evidence="3 4">
    <name type="scientific">Peredibacter starrii</name>
    <dbReference type="NCBI Taxonomy" id="28202"/>
    <lineage>
        <taxon>Bacteria</taxon>
        <taxon>Pseudomonadati</taxon>
        <taxon>Bdellovibrionota</taxon>
        <taxon>Bacteriovoracia</taxon>
        <taxon>Bacteriovoracales</taxon>
        <taxon>Bacteriovoracaceae</taxon>
        <taxon>Peredibacter</taxon>
    </lineage>
</organism>
<dbReference type="PANTHER" id="PTHR30160">
    <property type="entry name" value="TETRAACYLDISACCHARIDE 4'-KINASE-RELATED"/>
    <property type="match status" value="1"/>
</dbReference>
<protein>
    <submittedName>
        <fullName evidence="3">Glycosyltransferase family 9 protein</fullName>
    </submittedName>
</protein>
<evidence type="ECO:0000256" key="2">
    <source>
        <dbReference type="ARBA" id="ARBA00022679"/>
    </source>
</evidence>
<gene>
    <name evidence="3" type="ORF">SOO65_03110</name>
</gene>
<evidence type="ECO:0000313" key="3">
    <source>
        <dbReference type="EMBL" id="WPU65727.1"/>
    </source>
</evidence>
<evidence type="ECO:0000313" key="4">
    <source>
        <dbReference type="Proteomes" id="UP001324634"/>
    </source>
</evidence>
<keyword evidence="2" id="KW-0808">Transferase</keyword>
<dbReference type="SUPFAM" id="SSF53756">
    <property type="entry name" value="UDP-Glycosyltransferase/glycogen phosphorylase"/>
    <property type="match status" value="1"/>
</dbReference>
<accession>A0AAX4HRB6</accession>
<name>A0AAX4HRB6_9BACT</name>
<proteinExistence type="predicted"/>
<dbReference type="RefSeq" id="WP_321396764.1">
    <property type="nucleotide sequence ID" value="NZ_CP139487.1"/>
</dbReference>
<dbReference type="GO" id="GO:0009244">
    <property type="term" value="P:lipopolysaccharide core region biosynthetic process"/>
    <property type="evidence" value="ECO:0007669"/>
    <property type="project" value="TreeGrafter"/>
</dbReference>
<dbReference type="AlphaFoldDB" id="A0AAX4HRB6"/>
<dbReference type="EMBL" id="CP139487">
    <property type="protein sequence ID" value="WPU65727.1"/>
    <property type="molecule type" value="Genomic_DNA"/>
</dbReference>
<keyword evidence="4" id="KW-1185">Reference proteome</keyword>
<dbReference type="GO" id="GO:0005829">
    <property type="term" value="C:cytosol"/>
    <property type="evidence" value="ECO:0007669"/>
    <property type="project" value="TreeGrafter"/>
</dbReference>
<dbReference type="Gene3D" id="3.40.50.2000">
    <property type="entry name" value="Glycogen Phosphorylase B"/>
    <property type="match status" value="1"/>
</dbReference>
<sequence>MENSPEVDEPKVIAIKLPFDLTERILSFPFLHAIREKYSKADLHFITPKKDIEVLNLLPFSAYYHEFDEDEISNVFDVHRYCANAKIYNVDLFISLTNSFADACLGLGLRAKKRVGFSDNWKTLVLTHKTPRPVGHHLVEDHFALFKELVGENVNTKLRVMSRDLTPIIPEWDSLPYIAIDLYPLRNAVIEGEWIQLVSQFENQRIVFFSSDETVKVQMLIEPFLAGLSKKNIYVNFVYKNWIELGRMLAFAKGVIGYAGPATALSAYVGSKTLILYENQDPQRTGPFYFLADVAVMGVNNPTLVNSSKSSGSLRERVTFDMNEVAKKAFDFFKL</sequence>
<reference evidence="3 4" key="1">
    <citation type="submission" date="2023-11" db="EMBL/GenBank/DDBJ databases">
        <title>Peredibacter starrii A3.12.</title>
        <authorList>
            <person name="Mitchell R.J."/>
        </authorList>
    </citation>
    <scope>NUCLEOTIDE SEQUENCE [LARGE SCALE GENOMIC DNA]</scope>
    <source>
        <strain evidence="3 4">A3.12</strain>
    </source>
</reference>
<dbReference type="Pfam" id="PF01075">
    <property type="entry name" value="Glyco_transf_9"/>
    <property type="match status" value="1"/>
</dbReference>
<dbReference type="Proteomes" id="UP001324634">
    <property type="component" value="Chromosome"/>
</dbReference>
<dbReference type="GO" id="GO:0008713">
    <property type="term" value="F:ADP-heptose-lipopolysaccharide heptosyltransferase activity"/>
    <property type="evidence" value="ECO:0007669"/>
    <property type="project" value="TreeGrafter"/>
</dbReference>